<dbReference type="PANTHER" id="PTHR31286">
    <property type="entry name" value="GLYCINE-RICH CELL WALL STRUCTURAL PROTEIN 1.8-LIKE"/>
    <property type="match status" value="1"/>
</dbReference>
<accession>A0A8T3CBA7</accession>
<reference evidence="3" key="1">
    <citation type="journal article" date="2022" name="Front. Genet.">
        <title>Chromosome-Scale Assembly of the Dendrobium nobile Genome Provides Insights Into the Molecular Mechanism of the Biosynthesis of the Medicinal Active Ingredient of Dendrobium.</title>
        <authorList>
            <person name="Xu Q."/>
            <person name="Niu S.-C."/>
            <person name="Li K.-L."/>
            <person name="Zheng P.-J."/>
            <person name="Zhang X.-J."/>
            <person name="Jia Y."/>
            <person name="Liu Y."/>
            <person name="Niu Y.-X."/>
            <person name="Yu L.-H."/>
            <person name="Chen D.-F."/>
            <person name="Zhang G.-Q."/>
        </authorList>
    </citation>
    <scope>NUCLEOTIDE SEQUENCE</scope>
    <source>
        <tissue evidence="3">Leaf</tissue>
    </source>
</reference>
<dbReference type="InterPro" id="IPR025558">
    <property type="entry name" value="DUF4283"/>
</dbReference>
<feature type="compositionally biased region" description="Polar residues" evidence="1">
    <location>
        <begin position="290"/>
        <end position="321"/>
    </location>
</feature>
<feature type="compositionally biased region" description="Polar residues" evidence="1">
    <location>
        <begin position="348"/>
        <end position="381"/>
    </location>
</feature>
<feature type="compositionally biased region" description="Basic residues" evidence="1">
    <location>
        <begin position="272"/>
        <end position="287"/>
    </location>
</feature>
<dbReference type="OrthoDB" id="682893at2759"/>
<feature type="compositionally biased region" description="Low complexity" evidence="1">
    <location>
        <begin position="396"/>
        <end position="411"/>
    </location>
</feature>
<evidence type="ECO:0000259" key="2">
    <source>
        <dbReference type="Pfam" id="PF14111"/>
    </source>
</evidence>
<dbReference type="InterPro" id="IPR040256">
    <property type="entry name" value="At4g02000-like"/>
</dbReference>
<keyword evidence="4" id="KW-1185">Reference proteome</keyword>
<organism evidence="3 4">
    <name type="scientific">Dendrobium nobile</name>
    <name type="common">Orchid</name>
    <dbReference type="NCBI Taxonomy" id="94219"/>
    <lineage>
        <taxon>Eukaryota</taxon>
        <taxon>Viridiplantae</taxon>
        <taxon>Streptophyta</taxon>
        <taxon>Embryophyta</taxon>
        <taxon>Tracheophyta</taxon>
        <taxon>Spermatophyta</taxon>
        <taxon>Magnoliopsida</taxon>
        <taxon>Liliopsida</taxon>
        <taxon>Asparagales</taxon>
        <taxon>Orchidaceae</taxon>
        <taxon>Epidendroideae</taxon>
        <taxon>Malaxideae</taxon>
        <taxon>Dendrobiinae</taxon>
        <taxon>Dendrobium</taxon>
    </lineage>
</organism>
<feature type="compositionally biased region" description="Polar residues" evidence="1">
    <location>
        <begin position="328"/>
        <end position="340"/>
    </location>
</feature>
<sequence>MANFSSSPEEFPPLSTKISPSPSGPALSYSNIVASPRPGNIFKLSSSTAPDDPFDDPLEFNEAQVKAAKEELGLSLIGYSIGRHPYYESLLSAMRKSWKLKGMMKLLSLSDGFFMLKFSAHEDYDMALAGGVWFFLGKPFVLQKWVPNFKPVREDFSSIPIWFKIIDLPLPCWTPEGISRIASKIGKPLVVNDLTAEKTRLTYARVCVQVSKDCAYPETIPISILGEPFILKIQCEWKPSPCQHCGSIVHTPDFCPSKPPSPQSDIQIPTRGRSHSRKPPRPSHRSSSRNLVVQNAPSAPSDGFHSTLSESHDATQLQTDKTPADTIPPSSTNLPSTSQMPPVVIPPCNTQTALTHIPNLNSPTEDLPSTNSNLIPQQQDKVISPNKFTLLEESNSDNLQTSSSSSSQEQSRTITHTQSKASRSKAAKKTPNYSYKSK</sequence>
<proteinExistence type="predicted"/>
<evidence type="ECO:0000313" key="4">
    <source>
        <dbReference type="Proteomes" id="UP000829196"/>
    </source>
</evidence>
<name>A0A8T3CBA7_DENNO</name>
<dbReference type="Proteomes" id="UP000829196">
    <property type="component" value="Unassembled WGS sequence"/>
</dbReference>
<feature type="domain" description="DUF4283" evidence="2">
    <location>
        <begin position="69"/>
        <end position="151"/>
    </location>
</feature>
<evidence type="ECO:0000256" key="1">
    <source>
        <dbReference type="SAM" id="MobiDB-lite"/>
    </source>
</evidence>
<protein>
    <recommendedName>
        <fullName evidence="2">DUF4283 domain-containing protein</fullName>
    </recommendedName>
</protein>
<comment type="caution">
    <text evidence="3">The sequence shown here is derived from an EMBL/GenBank/DDBJ whole genome shotgun (WGS) entry which is preliminary data.</text>
</comment>
<dbReference type="EMBL" id="JAGYWB010000002">
    <property type="protein sequence ID" value="KAI0529035.1"/>
    <property type="molecule type" value="Genomic_DNA"/>
</dbReference>
<dbReference type="AlphaFoldDB" id="A0A8T3CBA7"/>
<evidence type="ECO:0000313" key="3">
    <source>
        <dbReference type="EMBL" id="KAI0529035.1"/>
    </source>
</evidence>
<feature type="compositionally biased region" description="Low complexity" evidence="1">
    <location>
        <begin position="1"/>
        <end position="13"/>
    </location>
</feature>
<feature type="region of interest" description="Disordered" evidence="1">
    <location>
        <begin position="1"/>
        <end position="31"/>
    </location>
</feature>
<dbReference type="Pfam" id="PF14111">
    <property type="entry name" value="DUF4283"/>
    <property type="match status" value="1"/>
</dbReference>
<feature type="region of interest" description="Disordered" evidence="1">
    <location>
        <begin position="256"/>
        <end position="438"/>
    </location>
</feature>
<gene>
    <name evidence="3" type="ORF">KFK09_001580</name>
</gene>
<dbReference type="PANTHER" id="PTHR31286:SF180">
    <property type="entry name" value="OS10G0362600 PROTEIN"/>
    <property type="match status" value="1"/>
</dbReference>